<dbReference type="Proteomes" id="UP000320055">
    <property type="component" value="Unassembled WGS sequence"/>
</dbReference>
<dbReference type="PANTHER" id="PTHR34512">
    <property type="entry name" value="CELL SURFACE PROTEIN"/>
    <property type="match status" value="1"/>
</dbReference>
<evidence type="ECO:0000259" key="1">
    <source>
        <dbReference type="Pfam" id="PF13360"/>
    </source>
</evidence>
<dbReference type="InterPro" id="IPR002372">
    <property type="entry name" value="PQQ_rpt_dom"/>
</dbReference>
<accession>A0A563VT57</accession>
<gene>
    <name evidence="2" type="ORF">H1P_2740005</name>
</gene>
<evidence type="ECO:0000313" key="3">
    <source>
        <dbReference type="Proteomes" id="UP000320055"/>
    </source>
</evidence>
<dbReference type="Pfam" id="PF13360">
    <property type="entry name" value="PQQ_2"/>
    <property type="match status" value="1"/>
</dbReference>
<feature type="domain" description="Pyrrolo-quinoline quinone repeat" evidence="1">
    <location>
        <begin position="72"/>
        <end position="165"/>
    </location>
</feature>
<dbReference type="RefSeq" id="WP_144873269.1">
    <property type="nucleotide sequence ID" value="NZ_LR214017.1"/>
</dbReference>
<reference evidence="2 3" key="1">
    <citation type="submission" date="2019-01" db="EMBL/GenBank/DDBJ databases">
        <authorList>
            <person name="Brito A."/>
        </authorList>
    </citation>
    <scope>NUCLEOTIDE SEQUENCE [LARGE SCALE GENOMIC DNA]</scope>
    <source>
        <strain evidence="2">1</strain>
    </source>
</reference>
<evidence type="ECO:0000313" key="2">
    <source>
        <dbReference type="EMBL" id="VEP14603.1"/>
    </source>
</evidence>
<dbReference type="InterPro" id="IPR015943">
    <property type="entry name" value="WD40/YVTN_repeat-like_dom_sf"/>
</dbReference>
<sequence>MQIAWRIKIHHIAHIITASDNKVFALANHSKLLCLNSRTGEEYWSVNVINPWGWLALNSKTVFYLNQHDFLMAFDIDSGQQIWPKKLESIFGWLHASENSVIVGGWRGYTNLFCIDATTGKICWEFTTVNKKINRIFISENQLNVGIAFNNQSQIIFLELATGQQINQIKIDGIWTKANFDYIPLSSSGSWKGINRYLIFQHTESKFYRVDSNFFNVQDFEIEQKIKLQNIEEHSGLVPFIGQDNSLCIFSIKTNKSINIGKIQHNSQNILPIYIQNELSAIVGTSSGMIYHFDNTNRYSKIKVGKRISTSLNWSGNNLCFGTASGEIIGVSLE</sequence>
<dbReference type="EMBL" id="CAACVJ010000195">
    <property type="protein sequence ID" value="VEP14603.1"/>
    <property type="molecule type" value="Genomic_DNA"/>
</dbReference>
<proteinExistence type="predicted"/>
<dbReference type="Gene3D" id="2.130.10.10">
    <property type="entry name" value="YVTN repeat-like/Quinoprotein amine dehydrogenase"/>
    <property type="match status" value="1"/>
</dbReference>
<dbReference type="OrthoDB" id="472975at2"/>
<organism evidence="2 3">
    <name type="scientific">Hyella patelloides LEGE 07179</name>
    <dbReference type="NCBI Taxonomy" id="945734"/>
    <lineage>
        <taxon>Bacteria</taxon>
        <taxon>Bacillati</taxon>
        <taxon>Cyanobacteriota</taxon>
        <taxon>Cyanophyceae</taxon>
        <taxon>Pleurocapsales</taxon>
        <taxon>Hyellaceae</taxon>
        <taxon>Hyella</taxon>
    </lineage>
</organism>
<name>A0A563VT57_9CYAN</name>
<dbReference type="InterPro" id="IPR011047">
    <property type="entry name" value="Quinoprotein_ADH-like_sf"/>
</dbReference>
<dbReference type="SUPFAM" id="SSF50998">
    <property type="entry name" value="Quinoprotein alcohol dehydrogenase-like"/>
    <property type="match status" value="1"/>
</dbReference>
<dbReference type="PANTHER" id="PTHR34512:SF30">
    <property type="entry name" value="OUTER MEMBRANE PROTEIN ASSEMBLY FACTOR BAMB"/>
    <property type="match status" value="1"/>
</dbReference>
<dbReference type="AlphaFoldDB" id="A0A563VT57"/>
<keyword evidence="3" id="KW-1185">Reference proteome</keyword>
<protein>
    <recommendedName>
        <fullName evidence="1">Pyrrolo-quinoline quinone repeat domain-containing protein</fullName>
    </recommendedName>
</protein>